<keyword evidence="3" id="KW-1185">Reference proteome</keyword>
<dbReference type="KEGG" id="ccho:CCHOA_07385"/>
<dbReference type="Proteomes" id="UP000269019">
    <property type="component" value="Chromosome"/>
</dbReference>
<evidence type="ECO:0000313" key="3">
    <source>
        <dbReference type="Proteomes" id="UP000269019"/>
    </source>
</evidence>
<feature type="region of interest" description="Disordered" evidence="1">
    <location>
        <begin position="351"/>
        <end position="383"/>
    </location>
</feature>
<evidence type="ECO:0000313" key="2">
    <source>
        <dbReference type="EMBL" id="AZA13869.1"/>
    </source>
</evidence>
<gene>
    <name evidence="2" type="ORF">CCHOA_07385</name>
</gene>
<dbReference type="EMBL" id="CP033896">
    <property type="protein sequence ID" value="AZA13869.1"/>
    <property type="molecule type" value="Genomic_DNA"/>
</dbReference>
<name>A0A3G6J7K6_9CORY</name>
<accession>A0A3G6J7K6</accession>
<evidence type="ECO:0000256" key="1">
    <source>
        <dbReference type="SAM" id="MobiDB-lite"/>
    </source>
</evidence>
<proteinExistence type="predicted"/>
<protein>
    <submittedName>
        <fullName evidence="2">Uncharacterized protein</fullName>
    </submittedName>
</protein>
<sequence length="748" mass="78870">MYSQAVTVTTNGSTPQLHRLQTRPVTLPGVNAPGGKLCSWLHPAVDEPSWRGWVSRIGRIVEQLLTVPNTCQMQLTCSGMLRQSAFADCDLAAVMAVVCGLLPQPQRDRVASHLEKIVLLSRVTPSGRLVPVPGLQQRCGAAQKAGFGMAIIAADAQLPPGITGAELTCFAGETVQEVLEFLQQPTPPSPRAQARSGVLHSGAVQQNLNTQPLPCSSLLHPAQDTGMEEAHPHRVATQSNLPLNAPMAAAALSATHRCLAHPTQQPPATHHQAADSNGQGNIAAVGVPPSPHESAPSYSPDTVAAVTALAQQLAATTAETTSIAAVAAARSRVGNKRMHCFPAATVNKPDAATNSARRTRVSAVDCGQQQTDRSPNNPPSTPANCGILTADTSSLVRCEKAPDEPGVDQVRTGVDIAIGSVNWEVLTRYCGRTQPRVAADPFLLGIATGIVGGHPLIPGTDVQTAQQVAAAMQRVLGRKWQCVDGSSVKAWIIEQPSTPAAGACLPHSANRSAKNWDTSRDTPLRDRAAEHFASGACPGEPALQYVSPEASRAGHVLGAGFAIVAPHRQQHRSDAIVVLDSKTPPALLAALQMREFHQQPVLVTTGCGRWFSVSRIIDATGHLQGALPIPVAEQQLPDSIQSHVACLLQSMAWQAHRRWQGMSGSVATNAGVHYADFMRVACHSSNIRPLAAVLAAMTPARRRLLLRFAWTVADLAGKAVPTHAEVSVVADAVHPCATAQSAREKGDL</sequence>
<reference evidence="2 3" key="1">
    <citation type="submission" date="2018-11" db="EMBL/GenBank/DDBJ databases">
        <authorList>
            <person name="Kleinhagauer T."/>
            <person name="Glaeser S.P."/>
            <person name="Spergser J."/>
            <person name="Ruckert C."/>
            <person name="Kaempfer P."/>
            <person name="Busse H.-J."/>
        </authorList>
    </citation>
    <scope>NUCLEOTIDE SEQUENCE [LARGE SCALE GENOMIC DNA]</scope>
    <source>
        <strain evidence="2 3">200CH</strain>
    </source>
</reference>
<organism evidence="2 3">
    <name type="scientific">Corynebacterium choanae</name>
    <dbReference type="NCBI Taxonomy" id="1862358"/>
    <lineage>
        <taxon>Bacteria</taxon>
        <taxon>Bacillati</taxon>
        <taxon>Actinomycetota</taxon>
        <taxon>Actinomycetes</taxon>
        <taxon>Mycobacteriales</taxon>
        <taxon>Corynebacteriaceae</taxon>
        <taxon>Corynebacterium</taxon>
    </lineage>
</organism>
<feature type="region of interest" description="Disordered" evidence="1">
    <location>
        <begin position="260"/>
        <end position="299"/>
    </location>
</feature>
<dbReference type="AlphaFoldDB" id="A0A3G6J7K6"/>